<gene>
    <name evidence="2" type="ORF">C2S53_011993</name>
</gene>
<name>A0AAD4IRM2_PERFH</name>
<protein>
    <recommendedName>
        <fullName evidence="4">Transmembrane protein</fullName>
    </recommendedName>
</protein>
<evidence type="ECO:0000313" key="2">
    <source>
        <dbReference type="EMBL" id="KAH6820273.1"/>
    </source>
</evidence>
<feature type="chain" id="PRO_5042227304" description="Transmembrane protein" evidence="1">
    <location>
        <begin position="24"/>
        <end position="73"/>
    </location>
</feature>
<reference evidence="2 3" key="1">
    <citation type="journal article" date="2021" name="Nat. Commun.">
        <title>Incipient diploidization of the medicinal plant Perilla within 10,000 years.</title>
        <authorList>
            <person name="Zhang Y."/>
            <person name="Shen Q."/>
            <person name="Leng L."/>
            <person name="Zhang D."/>
            <person name="Chen S."/>
            <person name="Shi Y."/>
            <person name="Ning Z."/>
            <person name="Chen S."/>
        </authorList>
    </citation>
    <scope>NUCLEOTIDE SEQUENCE [LARGE SCALE GENOMIC DNA]</scope>
    <source>
        <strain evidence="3">cv. PC099</strain>
    </source>
</reference>
<dbReference type="EMBL" id="SDAM02004199">
    <property type="protein sequence ID" value="KAH6820273.1"/>
    <property type="molecule type" value="Genomic_DNA"/>
</dbReference>
<sequence length="73" mass="7891">MPTFTSFLLCFITLLFFVSLVQPHQTLQDLHDVNGIGGEVETKIGPAARAVPVVTACRRVPPATRMFAPATPP</sequence>
<comment type="caution">
    <text evidence="2">The sequence shown here is derived from an EMBL/GenBank/DDBJ whole genome shotgun (WGS) entry which is preliminary data.</text>
</comment>
<dbReference type="AlphaFoldDB" id="A0AAD4IRM2"/>
<feature type="signal peptide" evidence="1">
    <location>
        <begin position="1"/>
        <end position="23"/>
    </location>
</feature>
<dbReference type="Proteomes" id="UP001190926">
    <property type="component" value="Unassembled WGS sequence"/>
</dbReference>
<evidence type="ECO:0000313" key="3">
    <source>
        <dbReference type="Proteomes" id="UP001190926"/>
    </source>
</evidence>
<evidence type="ECO:0008006" key="4">
    <source>
        <dbReference type="Google" id="ProtNLM"/>
    </source>
</evidence>
<proteinExistence type="predicted"/>
<evidence type="ECO:0000256" key="1">
    <source>
        <dbReference type="SAM" id="SignalP"/>
    </source>
</evidence>
<keyword evidence="1" id="KW-0732">Signal</keyword>
<keyword evidence="3" id="KW-1185">Reference proteome</keyword>
<organism evidence="2 3">
    <name type="scientific">Perilla frutescens var. hirtella</name>
    <name type="common">Perilla citriodora</name>
    <name type="synonym">Perilla setoyensis</name>
    <dbReference type="NCBI Taxonomy" id="608512"/>
    <lineage>
        <taxon>Eukaryota</taxon>
        <taxon>Viridiplantae</taxon>
        <taxon>Streptophyta</taxon>
        <taxon>Embryophyta</taxon>
        <taxon>Tracheophyta</taxon>
        <taxon>Spermatophyta</taxon>
        <taxon>Magnoliopsida</taxon>
        <taxon>eudicotyledons</taxon>
        <taxon>Gunneridae</taxon>
        <taxon>Pentapetalae</taxon>
        <taxon>asterids</taxon>
        <taxon>lamiids</taxon>
        <taxon>Lamiales</taxon>
        <taxon>Lamiaceae</taxon>
        <taxon>Nepetoideae</taxon>
        <taxon>Elsholtzieae</taxon>
        <taxon>Perilla</taxon>
    </lineage>
</organism>
<accession>A0AAD4IRM2</accession>